<accession>A0ABC8TMA9</accession>
<name>A0ABC8TMA9_9AQUA</name>
<dbReference type="AlphaFoldDB" id="A0ABC8TMA9"/>
<proteinExistence type="predicted"/>
<protein>
    <recommendedName>
        <fullName evidence="4">Bromodomain associated domain-containing protein</fullName>
    </recommendedName>
</protein>
<evidence type="ECO:0000313" key="3">
    <source>
        <dbReference type="Proteomes" id="UP001642360"/>
    </source>
</evidence>
<feature type="region of interest" description="Disordered" evidence="1">
    <location>
        <begin position="594"/>
        <end position="615"/>
    </location>
</feature>
<organism evidence="2 3">
    <name type="scientific">Ilex paraguariensis</name>
    <name type="common">yerba mate</name>
    <dbReference type="NCBI Taxonomy" id="185542"/>
    <lineage>
        <taxon>Eukaryota</taxon>
        <taxon>Viridiplantae</taxon>
        <taxon>Streptophyta</taxon>
        <taxon>Embryophyta</taxon>
        <taxon>Tracheophyta</taxon>
        <taxon>Spermatophyta</taxon>
        <taxon>Magnoliopsida</taxon>
        <taxon>eudicotyledons</taxon>
        <taxon>Gunneridae</taxon>
        <taxon>Pentapetalae</taxon>
        <taxon>asterids</taxon>
        <taxon>campanulids</taxon>
        <taxon>Aquifoliales</taxon>
        <taxon>Aquifoliaceae</taxon>
        <taxon>Ilex</taxon>
    </lineage>
</organism>
<evidence type="ECO:0000313" key="2">
    <source>
        <dbReference type="EMBL" id="CAK9169197.1"/>
    </source>
</evidence>
<dbReference type="Gene3D" id="1.10.20.10">
    <property type="entry name" value="Histone, subunit A"/>
    <property type="match status" value="1"/>
</dbReference>
<dbReference type="InterPro" id="IPR009072">
    <property type="entry name" value="Histone-fold"/>
</dbReference>
<sequence>MDLLGDDGRGYELARKLESHDVWRSWLGDSLYANFLHFLASPTSWDSFMRTDESKTRAQIQLQLRVRALIFDKASVSLFLRSNRCSSSPSSSIPCSAVVSKLNPNYLQLHGDDVYFTLENSSQDGFQPQQRDGIGATNTSTSKIQSKAAFGAGSRYVESEIDSKSQRFKLQELPETWYSQFFEKYKASKPYRLSFGDREMDKRTPEQMSTYLRVTERLKRRRIVFKEEQNLGFGNSIMENGSNMRSNPVVDDSDAIDDDMSFFPETMFTLNCVPESALSPMNRVKNNQKVEFNGVLDNLPQIMTRSPIMIERLGIRPEYLSMEQGGNQGRAKNGSEGNKKLCTKEQASQMSQKVIAHLLTSVGFESASELPMEVLSQLLSCHVCKLGRILKLLADSYRKQCSAVELLKMFLKTAGHSNLGPLAELVKDNTRNSVQQSQLQAQGNQLQLQSQHQTSIRQPQQIPRQMHPQLQQMVHPQNLAFQQPQHWERLRRRQPSTPRPGVNMNMDKERPMVQVKIENPSDFPMDNNTFSTINTTHPQTQLQQYRQQQLAAMSSLQAQSGNQFRPMSPLQIPQTPNMGMARAPPVKVEGFQELMGGDATLKHDSEENKLTSPPK</sequence>
<evidence type="ECO:0008006" key="4">
    <source>
        <dbReference type="Google" id="ProtNLM"/>
    </source>
</evidence>
<dbReference type="Proteomes" id="UP001642360">
    <property type="component" value="Unassembled WGS sequence"/>
</dbReference>
<dbReference type="PANTHER" id="PTHR37604">
    <property type="entry name" value="TRANSCRIPTION INITIATION FACTOR TFIID SUBUNIT"/>
    <property type="match status" value="1"/>
</dbReference>
<evidence type="ECO:0000256" key="1">
    <source>
        <dbReference type="SAM" id="MobiDB-lite"/>
    </source>
</evidence>
<keyword evidence="3" id="KW-1185">Reference proteome</keyword>
<dbReference type="PANTHER" id="PTHR37604:SF1">
    <property type="entry name" value="TRANSCRIPTION INITIATION FACTOR TFIID SUBUNIT"/>
    <property type="match status" value="1"/>
</dbReference>
<reference evidence="2 3" key="1">
    <citation type="submission" date="2024-02" db="EMBL/GenBank/DDBJ databases">
        <authorList>
            <person name="Vignale AGUSTIN F."/>
            <person name="Sosa J E."/>
            <person name="Modenutti C."/>
        </authorList>
    </citation>
    <scope>NUCLEOTIDE SEQUENCE [LARGE SCALE GENOMIC DNA]</scope>
</reference>
<comment type="caution">
    <text evidence="2">The sequence shown here is derived from an EMBL/GenBank/DDBJ whole genome shotgun (WGS) entry which is preliminary data.</text>
</comment>
<dbReference type="EMBL" id="CAUOFW020005258">
    <property type="protein sequence ID" value="CAK9169197.1"/>
    <property type="molecule type" value="Genomic_DNA"/>
</dbReference>
<feature type="compositionally biased region" description="Basic and acidic residues" evidence="1">
    <location>
        <begin position="600"/>
        <end position="609"/>
    </location>
</feature>
<gene>
    <name evidence="2" type="ORF">ILEXP_LOCUS38640</name>
</gene>